<name>A0A485LLH9_9STRA</name>
<reference evidence="2" key="2">
    <citation type="submission" date="2019-06" db="EMBL/GenBank/DDBJ databases">
        <title>Genomics analysis of Aphanomyces spp. identifies a new class of oomycete effector associated with host adaptation.</title>
        <authorList>
            <person name="Gaulin E."/>
        </authorList>
    </citation>
    <scope>NUCLEOTIDE SEQUENCE</scope>
    <source>
        <strain evidence="2">CBS 578.67</strain>
    </source>
</reference>
<evidence type="ECO:0000313" key="3">
    <source>
        <dbReference type="EMBL" id="VFT99064.1"/>
    </source>
</evidence>
<reference evidence="3 4" key="1">
    <citation type="submission" date="2019-03" db="EMBL/GenBank/DDBJ databases">
        <authorList>
            <person name="Gaulin E."/>
            <person name="Dumas B."/>
        </authorList>
    </citation>
    <scope>NUCLEOTIDE SEQUENCE [LARGE SCALE GENOMIC DNA]</scope>
    <source>
        <strain evidence="3">CBS 568.67</strain>
    </source>
</reference>
<evidence type="ECO:0000313" key="2">
    <source>
        <dbReference type="EMBL" id="KAF0685793.1"/>
    </source>
</evidence>
<keyword evidence="4" id="KW-1185">Reference proteome</keyword>
<keyword evidence="1" id="KW-1133">Transmembrane helix</keyword>
<evidence type="ECO:0000256" key="1">
    <source>
        <dbReference type="SAM" id="Phobius"/>
    </source>
</evidence>
<organism evidence="3 4">
    <name type="scientific">Aphanomyces stellatus</name>
    <dbReference type="NCBI Taxonomy" id="120398"/>
    <lineage>
        <taxon>Eukaryota</taxon>
        <taxon>Sar</taxon>
        <taxon>Stramenopiles</taxon>
        <taxon>Oomycota</taxon>
        <taxon>Saprolegniomycetes</taxon>
        <taxon>Saprolegniales</taxon>
        <taxon>Verrucalvaceae</taxon>
        <taxon>Aphanomyces</taxon>
    </lineage>
</organism>
<protein>
    <submittedName>
        <fullName evidence="3">Aste57867_22401 protein</fullName>
    </submittedName>
</protein>
<keyword evidence="1" id="KW-0812">Transmembrane</keyword>
<keyword evidence="1" id="KW-0472">Membrane</keyword>
<feature type="transmembrane region" description="Helical" evidence="1">
    <location>
        <begin position="12"/>
        <end position="34"/>
    </location>
</feature>
<sequence length="1257" mass="138255">MCADTLRTAAGLFYVVATVACSCLYLHLLASYVANDFWWSRFNTTAGQTFLADLYNTKLALGLCGNLDLLANTSVLPKTYGVHSTYSMRQAVARKTLLANPTLDVAIAALRQNYLFVNIVTLYPAVRAPTLLPQRDAVWNAAVHLESLLRCTRHVDLISSTYFNAINSTIFAAVATTPTGRSWVNGLLYTRPWLPLDDEVAAWTSHGLVLWQHQLQNRFIEGLQESIAVVNALGMVNTITIGSIPATARSLGAWSTQYTSYGLNNDLSTCVSANATMVRSWHVSVPPALLQFVRVFQGEIWTRAQSNLSSLSSILLDAPFIQPSFDYYDNCSLQIPHMINLTPMSVLLAMIDTNMAAMTIPSACGPCQTMAQACIAYLTVVFNVYHTLVLSTTTTQGLGQASTQLLKLHLTYMQLATRNGTNVVLTQPVVVNPPTFAWSLIGWITLYDWVDGLRGVYSFTGDCGSVAIMSQSSGYLELGSVPLELPQAACKYVCLKLETAHGMTGFVPSPPPLWQTLVVAGEACWVTYALNDGFHPLTQQSMRLYAPLSAIATLVYLTLHTSTDAYAVDATMGCNCTILSFKRGVVSLSGSVRIGCHARVLHFRMVAGGSVVASYVAVRCLGYCMAVVRGPTSVRDKDEHMLIPASADAFFTPGHRQFDSMTCDMAGIMTFPSRIFNVTLWSVFDVADFALGNHSFHRQVHPNTDAPCAVAASKTRLAIRKKGVGGSSTWLRPPPPAFSSSFLDNDFLWVTFHASSSTQVYLSTWFNDHFQLAMASWRHRNTTDIAMSPLYATWIQDEVHTVATVIASLRTTHGCVLPWIATAYCYVDLDRRWELANSASAMQHDRGAQWRGVFGSHLTQCRVAQVAPCCGTALIIGIFAYVDTSKARRGSSEAAHWPEHGIVEFVTQWQNYKLLGVVETFTIASALGWSHPMTLKRSSSATQLSSRTSFKLYWMLANDLGAIDANATSMQSASLVRGSPTFAFQNASLEMVLQATEDSVATPWNQTLILGEFRVCMIQLVSRNRRSIWVGRPQARHVAPLAPTLVSKGDAGHHARPAFRQGDPNCLCQDSLPTCTTTDSMGPCPILAWEPPCQSYIGSFSEPLVFFSHLGPCRNFLSEVFSVSTLLVLKAIVAAGLLFGPTPPLWLCDSYDSVETQRMFELHIPFLETYMAHDDAYQQLQARATSVKTDIRDTLQLALPCPVNTFDPMEPDMEFCAWLYLFDWIEGKREVVRFQGDVGTITTISTEEPASQSLSMR</sequence>
<dbReference type="AlphaFoldDB" id="A0A485LLH9"/>
<dbReference type="EMBL" id="CAADRA010007074">
    <property type="protein sequence ID" value="VFT99064.1"/>
    <property type="molecule type" value="Genomic_DNA"/>
</dbReference>
<accession>A0A485LLH9</accession>
<dbReference type="PROSITE" id="PS51257">
    <property type="entry name" value="PROKAR_LIPOPROTEIN"/>
    <property type="match status" value="1"/>
</dbReference>
<dbReference type="EMBL" id="VJMH01007048">
    <property type="protein sequence ID" value="KAF0685793.1"/>
    <property type="molecule type" value="Genomic_DNA"/>
</dbReference>
<gene>
    <name evidence="3" type="primary">Aste57867_22401</name>
    <name evidence="2" type="ORF">As57867_022331</name>
    <name evidence="3" type="ORF">ASTE57867_22401</name>
</gene>
<evidence type="ECO:0000313" key="4">
    <source>
        <dbReference type="Proteomes" id="UP000332933"/>
    </source>
</evidence>
<dbReference type="Proteomes" id="UP000332933">
    <property type="component" value="Unassembled WGS sequence"/>
</dbReference>
<proteinExistence type="predicted"/>